<dbReference type="OrthoDB" id="6240860at2759"/>
<dbReference type="AlphaFoldDB" id="A0A0R3VYG7"/>
<organism evidence="3">
    <name type="scientific">Taenia asiatica</name>
    <name type="common">Asian tapeworm</name>
    <dbReference type="NCBI Taxonomy" id="60517"/>
    <lineage>
        <taxon>Eukaryota</taxon>
        <taxon>Metazoa</taxon>
        <taxon>Spiralia</taxon>
        <taxon>Lophotrochozoa</taxon>
        <taxon>Platyhelminthes</taxon>
        <taxon>Cestoda</taxon>
        <taxon>Eucestoda</taxon>
        <taxon>Cyclophyllidea</taxon>
        <taxon>Taeniidae</taxon>
        <taxon>Taenia</taxon>
    </lineage>
</organism>
<name>A0A0R3VYG7_TAEAS</name>
<evidence type="ECO:0000313" key="2">
    <source>
        <dbReference type="Proteomes" id="UP000282613"/>
    </source>
</evidence>
<protein>
    <submittedName>
        <fullName evidence="3">HDNR domain-containing protein</fullName>
    </submittedName>
</protein>
<reference evidence="1 2" key="2">
    <citation type="submission" date="2018-11" db="EMBL/GenBank/DDBJ databases">
        <authorList>
            <consortium name="Pathogen Informatics"/>
        </authorList>
    </citation>
    <scope>NUCLEOTIDE SEQUENCE [LARGE SCALE GENOMIC DNA]</scope>
</reference>
<reference evidence="3" key="1">
    <citation type="submission" date="2017-02" db="UniProtKB">
        <authorList>
            <consortium name="WormBaseParasite"/>
        </authorList>
    </citation>
    <scope>IDENTIFICATION</scope>
</reference>
<dbReference type="Proteomes" id="UP000282613">
    <property type="component" value="Unassembled WGS sequence"/>
</dbReference>
<dbReference type="WBParaSite" id="TASK_0000246101-mRNA-1">
    <property type="protein sequence ID" value="TASK_0000246101-mRNA-1"/>
    <property type="gene ID" value="TASK_0000246101"/>
</dbReference>
<gene>
    <name evidence="1" type="ORF">TASK_LOCUS2462</name>
</gene>
<dbReference type="EMBL" id="UYRS01001736">
    <property type="protein sequence ID" value="VDK25287.1"/>
    <property type="molecule type" value="Genomic_DNA"/>
</dbReference>
<evidence type="ECO:0000313" key="1">
    <source>
        <dbReference type="EMBL" id="VDK25287.1"/>
    </source>
</evidence>
<accession>A0A0R3VYG7</accession>
<evidence type="ECO:0000313" key="3">
    <source>
        <dbReference type="WBParaSite" id="TASK_0000246101-mRNA-1"/>
    </source>
</evidence>
<proteinExistence type="predicted"/>
<keyword evidence="2" id="KW-1185">Reference proteome</keyword>
<sequence length="164" mass="18277">MRAHAPAGQVAEWAYRNPNGLQPFVAFAEDYASPGRLHYNVPPPHVESKRSFIPIASVSRSMQWRGYNGSKPFFTQQPAPGTMSFLLDGGYAPHRTTVDSVINKPTDPPPNSLPCNSMSVAIKPNGYSMRNVTLPETHPSQMKVPDSRLWRFDGRNHDFPKTPC</sequence>